<name>A0ABU6NUK0_9BACI</name>
<dbReference type="EC" id="2.1.-.-" evidence="2"/>
<dbReference type="GO" id="GO:0032259">
    <property type="term" value="P:methylation"/>
    <property type="evidence" value="ECO:0007669"/>
    <property type="project" value="UniProtKB-KW"/>
</dbReference>
<sequence>MSREVIYEQTGVAMTCRAFSEYKEMFMLDDVLLRKGPVLDVASGASSFTAELIKRGYDGQAVDPLYKLAFEEMSKYGDEELKLAAQKIRNNAHLFTWDTYETLEKHEEIREQSLRQFLASYKENRQLYKEAKLPLLPFNDHTFSLVLCNHFLFLYQDQFDYDFHLQAIEELIRVTKKGGVIRIYPLVGFKNELYPQMDELIATLRDKGFTASLEKTNFRFMPDAAHYLNIIK</sequence>
<feature type="domain" description="Methyltransferase type 11" evidence="1">
    <location>
        <begin position="123"/>
        <end position="181"/>
    </location>
</feature>
<dbReference type="GO" id="GO:0008168">
    <property type="term" value="F:methyltransferase activity"/>
    <property type="evidence" value="ECO:0007669"/>
    <property type="project" value="UniProtKB-KW"/>
</dbReference>
<evidence type="ECO:0000313" key="2">
    <source>
        <dbReference type="EMBL" id="MED4400815.1"/>
    </source>
</evidence>
<accession>A0ABU6NUK0</accession>
<evidence type="ECO:0000313" key="3">
    <source>
        <dbReference type="Proteomes" id="UP001342826"/>
    </source>
</evidence>
<dbReference type="InterPro" id="IPR013216">
    <property type="entry name" value="Methyltransf_11"/>
</dbReference>
<dbReference type="RefSeq" id="WP_328014976.1">
    <property type="nucleotide sequence ID" value="NZ_JARTFS010000005.1"/>
</dbReference>
<reference evidence="2 3" key="1">
    <citation type="submission" date="2023-03" db="EMBL/GenBank/DDBJ databases">
        <title>Bacillus Genome Sequencing.</title>
        <authorList>
            <person name="Dunlap C."/>
        </authorList>
    </citation>
    <scope>NUCLEOTIDE SEQUENCE [LARGE SCALE GENOMIC DNA]</scope>
    <source>
        <strain evidence="2 3">NRS-1717</strain>
    </source>
</reference>
<protein>
    <submittedName>
        <fullName evidence="2">Class I SAM-dependent methyltransferase</fullName>
        <ecNumber evidence="2">2.1.-.-</ecNumber>
    </submittedName>
</protein>
<dbReference type="EMBL" id="JARTFS010000005">
    <property type="protein sequence ID" value="MED4400815.1"/>
    <property type="molecule type" value="Genomic_DNA"/>
</dbReference>
<evidence type="ECO:0000259" key="1">
    <source>
        <dbReference type="Pfam" id="PF08241"/>
    </source>
</evidence>
<comment type="caution">
    <text evidence="2">The sequence shown here is derived from an EMBL/GenBank/DDBJ whole genome shotgun (WGS) entry which is preliminary data.</text>
</comment>
<gene>
    <name evidence="2" type="ORF">P9271_05650</name>
</gene>
<dbReference type="Pfam" id="PF08241">
    <property type="entry name" value="Methyltransf_11"/>
    <property type="match status" value="1"/>
</dbReference>
<keyword evidence="3" id="KW-1185">Reference proteome</keyword>
<proteinExistence type="predicted"/>
<dbReference type="InterPro" id="IPR029063">
    <property type="entry name" value="SAM-dependent_MTases_sf"/>
</dbReference>
<dbReference type="Proteomes" id="UP001342826">
    <property type="component" value="Unassembled WGS sequence"/>
</dbReference>
<dbReference type="SUPFAM" id="SSF53335">
    <property type="entry name" value="S-adenosyl-L-methionine-dependent methyltransferases"/>
    <property type="match status" value="1"/>
</dbReference>
<keyword evidence="2" id="KW-0489">Methyltransferase</keyword>
<keyword evidence="2" id="KW-0808">Transferase</keyword>
<dbReference type="Gene3D" id="3.40.50.150">
    <property type="entry name" value="Vaccinia Virus protein VP39"/>
    <property type="match status" value="1"/>
</dbReference>
<organism evidence="2 3">
    <name type="scientific">Metabacillus fastidiosus</name>
    <dbReference type="NCBI Taxonomy" id="1458"/>
    <lineage>
        <taxon>Bacteria</taxon>
        <taxon>Bacillati</taxon>
        <taxon>Bacillota</taxon>
        <taxon>Bacilli</taxon>
        <taxon>Bacillales</taxon>
        <taxon>Bacillaceae</taxon>
        <taxon>Metabacillus</taxon>
    </lineage>
</organism>